<dbReference type="EC" id="3.1.3.80" evidence="3"/>
<dbReference type="CDD" id="cd07061">
    <property type="entry name" value="HP_HAP_like"/>
    <property type="match status" value="1"/>
</dbReference>
<evidence type="ECO:0000256" key="11">
    <source>
        <dbReference type="ARBA" id="ARBA00031642"/>
    </source>
</evidence>
<comment type="catalytic activity">
    <reaction evidence="13">
        <text>1D-myo-inositol 1,2,4,5,6-pentakisphosphate + H2O = 1D-myo-inositol 1,2,5,6-tetrakisphosphate + phosphate</text>
        <dbReference type="Rhea" id="RHEA:77115"/>
        <dbReference type="ChEBI" id="CHEBI:15377"/>
        <dbReference type="ChEBI" id="CHEBI:43474"/>
        <dbReference type="ChEBI" id="CHEBI:57798"/>
        <dbReference type="ChEBI" id="CHEBI:195535"/>
        <dbReference type="EC" id="3.1.3.62"/>
    </reaction>
    <physiologicalReaction direction="left-to-right" evidence="13">
        <dbReference type="Rhea" id="RHEA:77116"/>
    </physiologicalReaction>
</comment>
<keyword evidence="10" id="KW-0325">Glycoprotein</keyword>
<evidence type="ECO:0000256" key="2">
    <source>
        <dbReference type="ARBA" id="ARBA00008422"/>
    </source>
</evidence>
<organism evidence="16 17">
    <name type="scientific">Owenia fusiformis</name>
    <name type="common">Polychaete worm</name>
    <dbReference type="NCBI Taxonomy" id="6347"/>
    <lineage>
        <taxon>Eukaryota</taxon>
        <taxon>Metazoa</taxon>
        <taxon>Spiralia</taxon>
        <taxon>Lophotrochozoa</taxon>
        <taxon>Annelida</taxon>
        <taxon>Polychaeta</taxon>
        <taxon>Sedentaria</taxon>
        <taxon>Canalipalpata</taxon>
        <taxon>Sabellida</taxon>
        <taxon>Oweniida</taxon>
        <taxon>Oweniidae</taxon>
        <taxon>Owenia</taxon>
    </lineage>
</organism>
<dbReference type="PANTHER" id="PTHR20963:SF8">
    <property type="entry name" value="MULTIPLE INOSITOL POLYPHOSPHATE PHOSPHATASE 1"/>
    <property type="match status" value="1"/>
</dbReference>
<dbReference type="InterPro" id="IPR016274">
    <property type="entry name" value="Histidine_acid_Pase_euk"/>
</dbReference>
<comment type="subcellular location">
    <subcellularLocation>
        <location evidence="1">Cell membrane</location>
    </subcellularLocation>
</comment>
<name>A0A8J1T4Y1_OWEFU</name>
<evidence type="ECO:0000256" key="1">
    <source>
        <dbReference type="ARBA" id="ARBA00004236"/>
    </source>
</evidence>
<dbReference type="EMBL" id="CAIIXF020000005">
    <property type="protein sequence ID" value="CAH1785086.1"/>
    <property type="molecule type" value="Genomic_DNA"/>
</dbReference>
<dbReference type="Gene3D" id="3.40.50.1240">
    <property type="entry name" value="Phosphoglycerate mutase-like"/>
    <property type="match status" value="1"/>
</dbReference>
<comment type="catalytic activity">
    <reaction evidence="12">
        <text>1D-myo-inositol 1,2,5,6-tetrakisphosphate + H2O = 1D-myo-inositol 1,2,6-trisphosphate + phosphate</text>
        <dbReference type="Rhea" id="RHEA:77119"/>
        <dbReference type="ChEBI" id="CHEBI:15377"/>
        <dbReference type="ChEBI" id="CHEBI:43474"/>
        <dbReference type="ChEBI" id="CHEBI:195535"/>
        <dbReference type="ChEBI" id="CHEBI:195537"/>
        <dbReference type="EC" id="3.1.3.62"/>
    </reaction>
    <physiologicalReaction direction="left-to-right" evidence="12">
        <dbReference type="Rhea" id="RHEA:77120"/>
    </physiologicalReaction>
</comment>
<reference evidence="16" key="1">
    <citation type="submission" date="2022-03" db="EMBL/GenBank/DDBJ databases">
        <authorList>
            <person name="Martin C."/>
        </authorList>
    </citation>
    <scope>NUCLEOTIDE SEQUENCE</scope>
</reference>
<evidence type="ECO:0000256" key="9">
    <source>
        <dbReference type="ARBA" id="ARBA00023136"/>
    </source>
</evidence>
<keyword evidence="8" id="KW-0378">Hydrolase</keyword>
<evidence type="ECO:0000256" key="3">
    <source>
        <dbReference type="ARBA" id="ARBA00012976"/>
    </source>
</evidence>
<dbReference type="Proteomes" id="UP000749559">
    <property type="component" value="Unassembled WGS sequence"/>
</dbReference>
<comment type="caution">
    <text evidence="16">The sequence shown here is derived from an EMBL/GenBank/DDBJ whole genome shotgun (WGS) entry which is preliminary data.</text>
</comment>
<gene>
    <name evidence="16" type="ORF">OFUS_LOCUS11192</name>
</gene>
<evidence type="ECO:0000256" key="12">
    <source>
        <dbReference type="ARBA" id="ARBA00043668"/>
    </source>
</evidence>
<evidence type="ECO:0000256" key="4">
    <source>
        <dbReference type="ARBA" id="ARBA00013040"/>
    </source>
</evidence>
<dbReference type="PIRSF" id="PIRSF000894">
    <property type="entry name" value="Acid_phosphatase"/>
    <property type="match status" value="1"/>
</dbReference>
<evidence type="ECO:0000256" key="5">
    <source>
        <dbReference type="ARBA" id="ARBA00018097"/>
    </source>
</evidence>
<dbReference type="Pfam" id="PF00328">
    <property type="entry name" value="His_Phos_2"/>
    <property type="match status" value="1"/>
</dbReference>
<comment type="similarity">
    <text evidence="2">Belongs to the histidine acid phosphatase family. MINPP1 subfamily.</text>
</comment>
<keyword evidence="17" id="KW-1185">Reference proteome</keyword>
<dbReference type="OrthoDB" id="6509975at2759"/>
<accession>A0A8J1T4Y1</accession>
<dbReference type="SUPFAM" id="SSF53254">
    <property type="entry name" value="Phosphoglycerate mutase-like"/>
    <property type="match status" value="1"/>
</dbReference>
<dbReference type="PANTHER" id="PTHR20963">
    <property type="entry name" value="MULTIPLE INOSITOL POLYPHOSPHATE PHOSPHATASE-RELATED"/>
    <property type="match status" value="1"/>
</dbReference>
<dbReference type="AlphaFoldDB" id="A0A8J1T4Y1"/>
<evidence type="ECO:0000313" key="17">
    <source>
        <dbReference type="Proteomes" id="UP000749559"/>
    </source>
</evidence>
<evidence type="ECO:0000256" key="7">
    <source>
        <dbReference type="ARBA" id="ARBA00022729"/>
    </source>
</evidence>
<evidence type="ECO:0000256" key="8">
    <source>
        <dbReference type="ARBA" id="ARBA00022801"/>
    </source>
</evidence>
<keyword evidence="7" id="KW-0732">Signal</keyword>
<dbReference type="EC" id="3.1.3.62" evidence="4"/>
<evidence type="ECO:0000256" key="15">
    <source>
        <dbReference type="ARBA" id="ARBA00043832"/>
    </source>
</evidence>
<evidence type="ECO:0000256" key="13">
    <source>
        <dbReference type="ARBA" id="ARBA00043671"/>
    </source>
</evidence>
<keyword evidence="9" id="KW-0472">Membrane</keyword>
<comment type="catalytic activity">
    <reaction evidence="15">
        <text>(2R)-2,3-bisphosphoglycerate + H2O = (2R)-2-phosphoglycerate + phosphate</text>
        <dbReference type="Rhea" id="RHEA:27381"/>
        <dbReference type="ChEBI" id="CHEBI:15377"/>
        <dbReference type="ChEBI" id="CHEBI:43474"/>
        <dbReference type="ChEBI" id="CHEBI:58248"/>
        <dbReference type="ChEBI" id="CHEBI:58289"/>
        <dbReference type="EC" id="3.1.3.80"/>
    </reaction>
    <physiologicalReaction direction="left-to-right" evidence="15">
        <dbReference type="Rhea" id="RHEA:27382"/>
    </physiologicalReaction>
</comment>
<dbReference type="GO" id="GO:0003993">
    <property type="term" value="F:acid phosphatase activity"/>
    <property type="evidence" value="ECO:0007669"/>
    <property type="project" value="TreeGrafter"/>
</dbReference>
<proteinExistence type="inferred from homology"/>
<dbReference type="GO" id="GO:0052745">
    <property type="term" value="F:inositol phosphate phosphatase activity"/>
    <property type="evidence" value="ECO:0007669"/>
    <property type="project" value="TreeGrafter"/>
</dbReference>
<sequence length="463" mass="53384">MKAKLNIFTIFTLILPLIAKESMTNPFKRKLFTTKTSYNNSIPSFIEFLKTNPLNEHAGIKFNSEKNIPKCCEPVQLSWTLRHGSRYPSLKDIIGCDITFNKIKLYLQHHKDDQLSQNLFHWTNNFTVEQAQELHPVGAEEHYEIGRRVGKTYQSLWRTADNKDIVFESSSKSRSFDSAHNFIQGLKHTSEFNHSNVVIDNTLTRFFDGCKKFAKTEKSDKILSEFHKFKNGKYMSEALERLNARLGVTDPSLLDTGDVKNVYTTCGFETGLLGLDSGWCYLLEDRDLEVVEYLMELKHYWVTSYGYELGYSISCPILSSIFNGFDEAIQAIQTGNRYTKAVFRFGHAETIMPFLCLLGLFKDPLPLSAENFAQHNNRQFRTSLMAPMAANIGLNLYRCQCNGQENVEDYMVELVVNEQKLRFPGCEDYLCPYSFIKDLYKKIQSNCNFDEMCELDGDQKDEL</sequence>
<keyword evidence="6" id="KW-1003">Cell membrane</keyword>
<evidence type="ECO:0000256" key="14">
    <source>
        <dbReference type="ARBA" id="ARBA00043691"/>
    </source>
</evidence>
<dbReference type="InterPro" id="IPR029033">
    <property type="entry name" value="His_PPase_superfam"/>
</dbReference>
<evidence type="ECO:0000256" key="10">
    <source>
        <dbReference type="ARBA" id="ARBA00023180"/>
    </source>
</evidence>
<dbReference type="GO" id="GO:0034417">
    <property type="term" value="F:bisphosphoglycerate 3-phosphatase activity"/>
    <property type="evidence" value="ECO:0007669"/>
    <property type="project" value="UniProtKB-EC"/>
</dbReference>
<dbReference type="GO" id="GO:0005886">
    <property type="term" value="C:plasma membrane"/>
    <property type="evidence" value="ECO:0007669"/>
    <property type="project" value="UniProtKB-SubCell"/>
</dbReference>
<evidence type="ECO:0000313" key="16">
    <source>
        <dbReference type="EMBL" id="CAH1785086.1"/>
    </source>
</evidence>
<protein>
    <recommendedName>
        <fullName evidence="5">Multiple inositol polyphosphate phosphatase 1</fullName>
        <ecNumber evidence="4">3.1.3.62</ecNumber>
        <ecNumber evidence="3">3.1.3.80</ecNumber>
    </recommendedName>
    <alternativeName>
        <fullName evidence="11">2,3-bisphosphoglycerate 3-phosphatase</fullName>
    </alternativeName>
</protein>
<evidence type="ECO:0000256" key="6">
    <source>
        <dbReference type="ARBA" id="ARBA00022475"/>
    </source>
</evidence>
<dbReference type="InterPro" id="IPR000560">
    <property type="entry name" value="His_Pase_clade-2"/>
</dbReference>
<comment type="catalytic activity">
    <reaction evidence="14">
        <text>1D-myo-inositol hexakisphosphate + H2O = 1D-myo-inositol 1,2,4,5,6-pentakisphosphate + phosphate</text>
        <dbReference type="Rhea" id="RHEA:16989"/>
        <dbReference type="ChEBI" id="CHEBI:15377"/>
        <dbReference type="ChEBI" id="CHEBI:43474"/>
        <dbReference type="ChEBI" id="CHEBI:57798"/>
        <dbReference type="ChEBI" id="CHEBI:58130"/>
        <dbReference type="EC" id="3.1.3.62"/>
    </reaction>
    <physiologicalReaction direction="left-to-right" evidence="14">
        <dbReference type="Rhea" id="RHEA:16990"/>
    </physiologicalReaction>
</comment>